<dbReference type="Proteomes" id="UP000293360">
    <property type="component" value="Unassembled WGS sequence"/>
</dbReference>
<keyword evidence="3" id="KW-1185">Reference proteome</keyword>
<evidence type="ECO:0000256" key="1">
    <source>
        <dbReference type="SAM" id="MobiDB-lite"/>
    </source>
</evidence>
<gene>
    <name evidence="2" type="ORF">DL764_009114</name>
</gene>
<dbReference type="AlphaFoldDB" id="A0A4Q4SVS9"/>
<organism evidence="2 3">
    <name type="scientific">Monosporascus ibericus</name>
    <dbReference type="NCBI Taxonomy" id="155417"/>
    <lineage>
        <taxon>Eukaryota</taxon>
        <taxon>Fungi</taxon>
        <taxon>Dikarya</taxon>
        <taxon>Ascomycota</taxon>
        <taxon>Pezizomycotina</taxon>
        <taxon>Sordariomycetes</taxon>
        <taxon>Xylariomycetidae</taxon>
        <taxon>Xylariales</taxon>
        <taxon>Xylariales incertae sedis</taxon>
        <taxon>Monosporascus</taxon>
    </lineage>
</organism>
<evidence type="ECO:0000313" key="2">
    <source>
        <dbReference type="EMBL" id="RYO85753.1"/>
    </source>
</evidence>
<comment type="caution">
    <text evidence="2">The sequence shown here is derived from an EMBL/GenBank/DDBJ whole genome shotgun (WGS) entry which is preliminary data.</text>
</comment>
<feature type="compositionally biased region" description="Gly residues" evidence="1">
    <location>
        <begin position="38"/>
        <end position="49"/>
    </location>
</feature>
<sequence length="193" mass="21673">MTLWDSGKQNQALQGLFEGYDGQQPNYSNSYARNSRGGNSGNGNRGGPFRGHNHARNNYQNHSSHPGDLNCAPVHENPNPRYKGRDFDPEYHLKKHSTAQNHQAQCQHSHPFPLKSTKGSQRGDIHTQGNVASGFVVSDTIGDANMRDGIFDGLRSSKYAHLEKRYADLEANIKFFCEIVAREEGEEKIRTYL</sequence>
<proteinExistence type="predicted"/>
<reference evidence="2 3" key="1">
    <citation type="submission" date="2018-06" db="EMBL/GenBank/DDBJ databases">
        <title>Complete Genomes of Monosporascus.</title>
        <authorList>
            <person name="Robinson A.J."/>
            <person name="Natvig D.O."/>
        </authorList>
    </citation>
    <scope>NUCLEOTIDE SEQUENCE [LARGE SCALE GENOMIC DNA]</scope>
    <source>
        <strain evidence="2 3">CBS 110550</strain>
    </source>
</reference>
<accession>A0A4Q4SVS9</accession>
<name>A0A4Q4SVS9_9PEZI</name>
<dbReference type="OrthoDB" id="4726748at2759"/>
<protein>
    <submittedName>
        <fullName evidence="2">Uncharacterized protein</fullName>
    </submittedName>
</protein>
<feature type="region of interest" description="Disordered" evidence="1">
    <location>
        <begin position="19"/>
        <end position="88"/>
    </location>
</feature>
<evidence type="ECO:0000313" key="3">
    <source>
        <dbReference type="Proteomes" id="UP000293360"/>
    </source>
</evidence>
<dbReference type="EMBL" id="QJNU01000802">
    <property type="protein sequence ID" value="RYO85753.1"/>
    <property type="molecule type" value="Genomic_DNA"/>
</dbReference>
<feature type="compositionally biased region" description="Low complexity" evidence="1">
    <location>
        <begin position="28"/>
        <end position="37"/>
    </location>
</feature>